<dbReference type="Proteomes" id="UP000184322">
    <property type="component" value="Chromosome"/>
</dbReference>
<name>A0A1L4FSQ4_9BACT</name>
<feature type="compositionally biased region" description="Low complexity" evidence="7">
    <location>
        <begin position="44"/>
        <end position="57"/>
    </location>
</feature>
<keyword evidence="5" id="KW-0472">Membrane</keyword>
<dbReference type="OrthoDB" id="9769871at2"/>
<dbReference type="Pfam" id="PF02608">
    <property type="entry name" value="Bmp"/>
    <property type="match status" value="1"/>
</dbReference>
<dbReference type="PANTHER" id="PTHR34296">
    <property type="entry name" value="TRANSCRIPTIONAL ACTIVATOR PROTEIN MED"/>
    <property type="match status" value="1"/>
</dbReference>
<keyword evidence="11" id="KW-1185">Reference proteome</keyword>
<dbReference type="Gene3D" id="3.40.50.2300">
    <property type="match status" value="2"/>
</dbReference>
<accession>A0A1L4FSQ4</accession>
<keyword evidence="6" id="KW-0449">Lipoprotein</keyword>
<dbReference type="InterPro" id="IPR008107">
    <property type="entry name" value="Mycoplasma_p48"/>
</dbReference>
<keyword evidence="3" id="KW-1003">Cell membrane</keyword>
<comment type="similarity">
    <text evidence="2">Belongs to the BMP lipoprotein family.</text>
</comment>
<dbReference type="RefSeq" id="WP_073372630.1">
    <property type="nucleotide sequence ID" value="NZ_CP017813.1"/>
</dbReference>
<dbReference type="PANTHER" id="PTHR34296:SF2">
    <property type="entry name" value="ABC TRANSPORTER GUANOSINE-BINDING PROTEIN NUPN"/>
    <property type="match status" value="1"/>
</dbReference>
<dbReference type="AlphaFoldDB" id="A0A1L4FSQ4"/>
<evidence type="ECO:0000256" key="7">
    <source>
        <dbReference type="SAM" id="MobiDB-lite"/>
    </source>
</evidence>
<dbReference type="KEGG" id="mpul:BLA55_03115"/>
<evidence type="ECO:0000256" key="2">
    <source>
        <dbReference type="ARBA" id="ARBA00008610"/>
    </source>
</evidence>
<dbReference type="InterPro" id="IPR050957">
    <property type="entry name" value="BMP_lipoprotein"/>
</dbReference>
<dbReference type="InterPro" id="IPR003760">
    <property type="entry name" value="PnrA-like"/>
</dbReference>
<reference evidence="11" key="1">
    <citation type="submission" date="2016-10" db="EMBL/GenBank/DDBJ databases">
        <authorList>
            <person name="Beylefeld A."/>
            <person name="Abolnik C."/>
        </authorList>
    </citation>
    <scope>NUCLEOTIDE SEQUENCE [LARGE SCALE GENOMIC DNA]</scope>
    <source>
        <strain evidence="11">B359_6</strain>
    </source>
</reference>
<feature type="domain" description="ABC transporter substrate-binding protein PnrA-like" evidence="9">
    <location>
        <begin position="98"/>
        <end position="367"/>
    </location>
</feature>
<evidence type="ECO:0000259" key="9">
    <source>
        <dbReference type="Pfam" id="PF02608"/>
    </source>
</evidence>
<dbReference type="InterPro" id="IPR028082">
    <property type="entry name" value="Peripla_BP_I"/>
</dbReference>
<gene>
    <name evidence="10" type="ORF">BLA55_03115</name>
</gene>
<feature type="signal peptide" evidence="8">
    <location>
        <begin position="1"/>
        <end position="25"/>
    </location>
</feature>
<evidence type="ECO:0000313" key="11">
    <source>
        <dbReference type="Proteomes" id="UP000184322"/>
    </source>
</evidence>
<feature type="chain" id="PRO_5013086280" description="ABC transporter substrate-binding protein PnrA-like domain-containing protein" evidence="8">
    <location>
        <begin position="26"/>
        <end position="463"/>
    </location>
</feature>
<keyword evidence="4 8" id="KW-0732">Signal</keyword>
<comment type="subcellular location">
    <subcellularLocation>
        <location evidence="1">Cell membrane</location>
        <topology evidence="1">Lipid-anchor</topology>
    </subcellularLocation>
</comment>
<feature type="region of interest" description="Disordered" evidence="7">
    <location>
        <begin position="32"/>
        <end position="61"/>
    </location>
</feature>
<dbReference type="EMBL" id="CP017813">
    <property type="protein sequence ID" value="APJ38626.1"/>
    <property type="molecule type" value="Genomic_DNA"/>
</dbReference>
<feature type="compositionally biased region" description="Basic and acidic residues" evidence="7">
    <location>
        <begin position="32"/>
        <end position="43"/>
    </location>
</feature>
<sequence>MKKHKLLLCLGAGSLLSVLPAISGACVVEKGKTPEKPVDKKPGTETTNPGTGTTTPGDDNKLTVPGYIKEDARVAVINKKELPAKETISDEIKKMKMALVTDEGNVDDKSFNQSAWESLNLIYDQTEIIPTYVKPSGNYETAYKAVINKGNKIIVLPGFKHKSAIAEYITENLDDLIEKKVHIIGIDFDIAEDINYPYFYSLQYKMKEAGYVVGFATAKFLGEKYSNDEAKRLANSFGGGPFPGVTDFNEGFLKGLYAYAEENPKTKVKHTPDIKLDSGFAAGDTMTNAVTTAVATKASVILPVAGPATGEVLTELGKAGSNSTYVIGVDVDQSLAYKDNAGKFLTSITKGIAQSTYDIVTEILFPEVAGTNFLKSKDANTKFAHSGSLKENWVGYVLSKITDEADRAKMDEALKAARMKFDALSDEDIEFINSGKALKSDNAPEEQIPVRLNKIINEIAKLS</sequence>
<dbReference type="SUPFAM" id="SSF53822">
    <property type="entry name" value="Periplasmic binding protein-like I"/>
    <property type="match status" value="1"/>
</dbReference>
<evidence type="ECO:0000256" key="4">
    <source>
        <dbReference type="ARBA" id="ARBA00022729"/>
    </source>
</evidence>
<proteinExistence type="inferred from homology"/>
<organism evidence="10 11">
    <name type="scientific">Mycoplasmopsis pullorum</name>
    <dbReference type="NCBI Taxonomy" id="48003"/>
    <lineage>
        <taxon>Bacteria</taxon>
        <taxon>Bacillati</taxon>
        <taxon>Mycoplasmatota</taxon>
        <taxon>Mycoplasmoidales</taxon>
        <taxon>Metamycoplasmataceae</taxon>
        <taxon>Mycoplasmopsis</taxon>
    </lineage>
</organism>
<dbReference type="PROSITE" id="PS51257">
    <property type="entry name" value="PROKAR_LIPOPROTEIN"/>
    <property type="match status" value="1"/>
</dbReference>
<dbReference type="GO" id="GO:0005886">
    <property type="term" value="C:plasma membrane"/>
    <property type="evidence" value="ECO:0007669"/>
    <property type="project" value="UniProtKB-SubCell"/>
</dbReference>
<evidence type="ECO:0000256" key="1">
    <source>
        <dbReference type="ARBA" id="ARBA00004193"/>
    </source>
</evidence>
<evidence type="ECO:0000256" key="5">
    <source>
        <dbReference type="ARBA" id="ARBA00023136"/>
    </source>
</evidence>
<dbReference type="PIRSF" id="PIRSF032900">
    <property type="entry name" value="Mycoplasma_p48"/>
    <property type="match status" value="1"/>
</dbReference>
<evidence type="ECO:0000256" key="3">
    <source>
        <dbReference type="ARBA" id="ARBA00022475"/>
    </source>
</evidence>
<protein>
    <recommendedName>
        <fullName evidence="9">ABC transporter substrate-binding protein PnrA-like domain-containing protein</fullName>
    </recommendedName>
</protein>
<dbReference type="STRING" id="48003.BLA55_03115"/>
<evidence type="ECO:0000256" key="6">
    <source>
        <dbReference type="ARBA" id="ARBA00023288"/>
    </source>
</evidence>
<evidence type="ECO:0000313" key="10">
    <source>
        <dbReference type="EMBL" id="APJ38626.1"/>
    </source>
</evidence>
<dbReference type="PRINTS" id="PR01733">
    <property type="entry name" value="LIPPROTEIN48"/>
</dbReference>
<evidence type="ECO:0000256" key="8">
    <source>
        <dbReference type="SAM" id="SignalP"/>
    </source>
</evidence>